<comment type="caution">
    <text evidence="4">The sequence shown here is derived from an EMBL/GenBank/DDBJ whole genome shotgun (WGS) entry which is preliminary data.</text>
</comment>
<dbReference type="InterPro" id="IPR036236">
    <property type="entry name" value="Znf_C2H2_sf"/>
</dbReference>
<dbReference type="PANTHER" id="PTHR47487">
    <property type="entry name" value="OS06G0651300 PROTEIN-RELATED"/>
    <property type="match status" value="1"/>
</dbReference>
<feature type="region of interest" description="Disordered" evidence="1">
    <location>
        <begin position="256"/>
        <end position="279"/>
    </location>
</feature>
<evidence type="ECO:0000313" key="5">
    <source>
        <dbReference type="Proteomes" id="UP001642360"/>
    </source>
</evidence>
<dbReference type="InterPro" id="IPR003604">
    <property type="entry name" value="Matrin/U1-like-C_Znf_C2H2"/>
</dbReference>
<evidence type="ECO:0000313" key="4">
    <source>
        <dbReference type="EMBL" id="CAK9181934.1"/>
    </source>
</evidence>
<feature type="domain" description="U1-type" evidence="3">
    <location>
        <begin position="123"/>
        <end position="157"/>
    </location>
</feature>
<feature type="compositionally biased region" description="Polar residues" evidence="1">
    <location>
        <begin position="104"/>
        <end position="122"/>
    </location>
</feature>
<feature type="region of interest" description="Disordered" evidence="1">
    <location>
        <begin position="1"/>
        <end position="123"/>
    </location>
</feature>
<feature type="domain" description="C2H2-type" evidence="2">
    <location>
        <begin position="289"/>
        <end position="313"/>
    </location>
</feature>
<feature type="compositionally biased region" description="Basic and acidic residues" evidence="1">
    <location>
        <begin position="89"/>
        <end position="99"/>
    </location>
</feature>
<dbReference type="Pfam" id="PF12874">
    <property type="entry name" value="zf-met"/>
    <property type="match status" value="2"/>
</dbReference>
<protein>
    <submittedName>
        <fullName evidence="4">Uncharacterized protein</fullName>
    </submittedName>
</protein>
<dbReference type="EMBL" id="CAUOFW020008180">
    <property type="protein sequence ID" value="CAK9181934.1"/>
    <property type="molecule type" value="Genomic_DNA"/>
</dbReference>
<dbReference type="SMART" id="SM00355">
    <property type="entry name" value="ZnF_C2H2"/>
    <property type="match status" value="2"/>
</dbReference>
<keyword evidence="5" id="KW-1185">Reference proteome</keyword>
<feature type="compositionally biased region" description="Polar residues" evidence="1">
    <location>
        <begin position="209"/>
        <end position="225"/>
    </location>
</feature>
<feature type="compositionally biased region" description="Basic residues" evidence="1">
    <location>
        <begin position="53"/>
        <end position="67"/>
    </location>
</feature>
<proteinExistence type="predicted"/>
<organism evidence="4 5">
    <name type="scientific">Ilex paraguariensis</name>
    <name type="common">yerba mate</name>
    <dbReference type="NCBI Taxonomy" id="185542"/>
    <lineage>
        <taxon>Eukaryota</taxon>
        <taxon>Viridiplantae</taxon>
        <taxon>Streptophyta</taxon>
        <taxon>Embryophyta</taxon>
        <taxon>Tracheophyta</taxon>
        <taxon>Spermatophyta</taxon>
        <taxon>Magnoliopsida</taxon>
        <taxon>eudicotyledons</taxon>
        <taxon>Gunneridae</taxon>
        <taxon>Pentapetalae</taxon>
        <taxon>asterids</taxon>
        <taxon>campanulids</taxon>
        <taxon>Aquifoliales</taxon>
        <taxon>Aquifoliaceae</taxon>
        <taxon>Ilex</taxon>
    </lineage>
</organism>
<feature type="domain" description="U1-type" evidence="3">
    <location>
        <begin position="286"/>
        <end position="320"/>
    </location>
</feature>
<reference evidence="4 5" key="1">
    <citation type="submission" date="2024-02" db="EMBL/GenBank/DDBJ databases">
        <authorList>
            <person name="Vignale AGUSTIN F."/>
            <person name="Sosa J E."/>
            <person name="Modenutti C."/>
        </authorList>
    </citation>
    <scope>NUCLEOTIDE SEQUENCE [LARGE SCALE GENOMIC DNA]</scope>
</reference>
<feature type="domain" description="C2H2-type" evidence="2">
    <location>
        <begin position="126"/>
        <end position="150"/>
    </location>
</feature>
<feature type="region of interest" description="Disordered" evidence="1">
    <location>
        <begin position="380"/>
        <end position="421"/>
    </location>
</feature>
<name>A0ABC8ULT4_9AQUA</name>
<feature type="compositionally biased region" description="Basic residues" evidence="1">
    <location>
        <begin position="256"/>
        <end position="269"/>
    </location>
</feature>
<feature type="compositionally biased region" description="Polar residues" evidence="1">
    <location>
        <begin position="410"/>
        <end position="421"/>
    </location>
</feature>
<dbReference type="SMART" id="SM00451">
    <property type="entry name" value="ZnF_U1"/>
    <property type="match status" value="2"/>
</dbReference>
<evidence type="ECO:0000256" key="1">
    <source>
        <dbReference type="SAM" id="MobiDB-lite"/>
    </source>
</evidence>
<feature type="region of interest" description="Disordered" evidence="1">
    <location>
        <begin position="166"/>
        <end position="239"/>
    </location>
</feature>
<dbReference type="Proteomes" id="UP001642360">
    <property type="component" value="Unassembled WGS sequence"/>
</dbReference>
<dbReference type="InterPro" id="IPR013087">
    <property type="entry name" value="Znf_C2H2_type"/>
</dbReference>
<dbReference type="AlphaFoldDB" id="A0ABC8ULT4"/>
<sequence>MARGRCRFQDPLVGRSSYRGGGRRGDRPSRGGGQGNFGNHASNTGGSGPPFRGRGRGRGRSGPRRFPQHGASSSSHLEPNSAEEEEEKVEMPPDNHEEGAQALVPSQASTSAPGKAAPSSQPAVVAHCELCKADCNSFEILEQHKNGKRHKKNLQRAAQLNTANKPAAEMQNQQKSVSGSDPEANLPPKDVEEGEENKQNLPENLPTEAVTNENKMGTGQQNNLAEQPEIPKEEQSTVQARKPWINRFDSQRHGIKRKMRGGHGGKHVKAFNAPRRPIEPPKPKVVIPLICDLCNVKCDTREVLDRHLSGKKHIAKLKRFEGHQAMYGPMGLQALYPPNPITQKLLHPQGHQQAFYGPQGSYPPPQAYVPPQTYHAAPEMTSTGPGYQVHPPQVSDAIPNFSGQEAVHQAQEQSASVEPEA</sequence>
<dbReference type="PANTHER" id="PTHR47487:SF12">
    <property type="entry name" value="GLUTENIN, HIGH MOLECULAR WEIGHT SUBUNIT DX5-LIKE"/>
    <property type="match status" value="1"/>
</dbReference>
<accession>A0ABC8ULT4</accession>
<evidence type="ECO:0000259" key="3">
    <source>
        <dbReference type="SMART" id="SM00451"/>
    </source>
</evidence>
<gene>
    <name evidence="4" type="ORF">ILEXP_LOCUS52042</name>
</gene>
<evidence type="ECO:0000259" key="2">
    <source>
        <dbReference type="SMART" id="SM00355"/>
    </source>
</evidence>
<dbReference type="Gene3D" id="3.30.160.60">
    <property type="entry name" value="Classic Zinc Finger"/>
    <property type="match status" value="2"/>
</dbReference>
<feature type="compositionally biased region" description="Polar residues" evidence="1">
    <location>
        <begin position="166"/>
        <end position="179"/>
    </location>
</feature>
<dbReference type="SUPFAM" id="SSF57667">
    <property type="entry name" value="beta-beta-alpha zinc fingers"/>
    <property type="match status" value="2"/>
</dbReference>